<keyword evidence="9" id="KW-0689">Ribosomal protein</keyword>
<name>A0A165A6J7_9AGAM</name>
<dbReference type="Proteomes" id="UP000076722">
    <property type="component" value="Unassembled WGS sequence"/>
</dbReference>
<evidence type="ECO:0000256" key="1">
    <source>
        <dbReference type="ARBA" id="ARBA00004496"/>
    </source>
</evidence>
<evidence type="ECO:0000256" key="2">
    <source>
        <dbReference type="ARBA" id="ARBA00004604"/>
    </source>
</evidence>
<dbReference type="GO" id="GO:0034473">
    <property type="term" value="P:U1 snRNA 3'-end processing"/>
    <property type="evidence" value="ECO:0007669"/>
    <property type="project" value="TreeGrafter"/>
</dbReference>
<evidence type="ECO:0000256" key="3">
    <source>
        <dbReference type="ARBA" id="ARBA00006678"/>
    </source>
</evidence>
<reference evidence="9 10" key="1">
    <citation type="journal article" date="2016" name="Mol. Biol. Evol.">
        <title>Comparative Genomics of Early-Diverging Mushroom-Forming Fungi Provides Insights into the Origins of Lignocellulose Decay Capabilities.</title>
        <authorList>
            <person name="Nagy L.G."/>
            <person name="Riley R."/>
            <person name="Tritt A."/>
            <person name="Adam C."/>
            <person name="Daum C."/>
            <person name="Floudas D."/>
            <person name="Sun H."/>
            <person name="Yadav J.S."/>
            <person name="Pangilinan J."/>
            <person name="Larsson K.H."/>
            <person name="Matsuura K."/>
            <person name="Barry K."/>
            <person name="Labutti K."/>
            <person name="Kuo R."/>
            <person name="Ohm R.A."/>
            <person name="Bhattacharya S.S."/>
            <person name="Shirouzu T."/>
            <person name="Yoshinaga Y."/>
            <person name="Martin F.M."/>
            <person name="Grigoriev I.V."/>
            <person name="Hibbett D.S."/>
        </authorList>
    </citation>
    <scope>NUCLEOTIDE SEQUENCE [LARGE SCALE GENOMIC DNA]</scope>
    <source>
        <strain evidence="9 10">HHB9708</strain>
    </source>
</reference>
<evidence type="ECO:0000256" key="7">
    <source>
        <dbReference type="SAM" id="MobiDB-lite"/>
    </source>
</evidence>
<dbReference type="PANTHER" id="PTHR11097">
    <property type="entry name" value="EXOSOME COMPLEX EXONUCLEASE RIBOSOMAL RNA PROCESSING PROTEIN"/>
    <property type="match status" value="1"/>
</dbReference>
<dbReference type="GO" id="GO:0071035">
    <property type="term" value="P:nuclear polyadenylation-dependent rRNA catabolic process"/>
    <property type="evidence" value="ECO:0007669"/>
    <property type="project" value="TreeGrafter"/>
</dbReference>
<keyword evidence="9" id="KW-0687">Ribonucleoprotein</keyword>
<evidence type="ECO:0000313" key="9">
    <source>
        <dbReference type="EMBL" id="KZS98545.1"/>
    </source>
</evidence>
<dbReference type="InterPro" id="IPR020568">
    <property type="entry name" value="Ribosomal_Su5_D2-typ_SF"/>
</dbReference>
<dbReference type="GO" id="GO:0016075">
    <property type="term" value="P:rRNA catabolic process"/>
    <property type="evidence" value="ECO:0007669"/>
    <property type="project" value="TreeGrafter"/>
</dbReference>
<dbReference type="Gene3D" id="3.30.230.70">
    <property type="entry name" value="GHMP Kinase, N-terminal domain"/>
    <property type="match status" value="1"/>
</dbReference>
<evidence type="ECO:0000259" key="8">
    <source>
        <dbReference type="Pfam" id="PF01138"/>
    </source>
</evidence>
<dbReference type="SUPFAM" id="SSF54211">
    <property type="entry name" value="Ribosomal protein S5 domain 2-like"/>
    <property type="match status" value="1"/>
</dbReference>
<dbReference type="GO" id="GO:0071028">
    <property type="term" value="P:nuclear mRNA surveillance"/>
    <property type="evidence" value="ECO:0007669"/>
    <property type="project" value="TreeGrafter"/>
</dbReference>
<dbReference type="EMBL" id="KV419395">
    <property type="protein sequence ID" value="KZS98545.1"/>
    <property type="molecule type" value="Genomic_DNA"/>
</dbReference>
<organism evidence="9 10">
    <name type="scientific">Sistotremastrum niveocremeum HHB9708</name>
    <dbReference type="NCBI Taxonomy" id="1314777"/>
    <lineage>
        <taxon>Eukaryota</taxon>
        <taxon>Fungi</taxon>
        <taxon>Dikarya</taxon>
        <taxon>Basidiomycota</taxon>
        <taxon>Agaricomycotina</taxon>
        <taxon>Agaricomycetes</taxon>
        <taxon>Sistotremastrales</taxon>
        <taxon>Sistotremastraceae</taxon>
        <taxon>Sertulicium</taxon>
        <taxon>Sertulicium niveocremeum</taxon>
    </lineage>
</organism>
<comment type="similarity">
    <text evidence="3">Belongs to the RNase PH family.</text>
</comment>
<feature type="domain" description="Exoribonuclease phosphorolytic" evidence="8">
    <location>
        <begin position="31"/>
        <end position="167"/>
    </location>
</feature>
<feature type="region of interest" description="Disordered" evidence="7">
    <location>
        <begin position="1"/>
        <end position="24"/>
    </location>
</feature>
<keyword evidence="4" id="KW-0963">Cytoplasm</keyword>
<keyword evidence="5" id="KW-0271">Exosome</keyword>
<evidence type="ECO:0000313" key="10">
    <source>
        <dbReference type="Proteomes" id="UP000076722"/>
    </source>
</evidence>
<keyword evidence="10" id="KW-1185">Reference proteome</keyword>
<dbReference type="STRING" id="1314777.A0A165A6J7"/>
<dbReference type="InterPro" id="IPR050590">
    <property type="entry name" value="Exosome_comp_Rrp42_subfam"/>
</dbReference>
<dbReference type="InterPro" id="IPR027408">
    <property type="entry name" value="PNPase/RNase_PH_dom_sf"/>
</dbReference>
<dbReference type="InterPro" id="IPR001247">
    <property type="entry name" value="ExoRNase_PH_dom1"/>
</dbReference>
<dbReference type="AlphaFoldDB" id="A0A165A6J7"/>
<dbReference type="GO" id="GO:0005840">
    <property type="term" value="C:ribosome"/>
    <property type="evidence" value="ECO:0007669"/>
    <property type="project" value="UniProtKB-KW"/>
</dbReference>
<dbReference type="OrthoDB" id="272245at2759"/>
<dbReference type="GO" id="GO:0005730">
    <property type="term" value="C:nucleolus"/>
    <property type="evidence" value="ECO:0007669"/>
    <property type="project" value="UniProtKB-SubCell"/>
</dbReference>
<dbReference type="GO" id="GO:0000177">
    <property type="term" value="C:cytoplasmic exosome (RNase complex)"/>
    <property type="evidence" value="ECO:0007669"/>
    <property type="project" value="TreeGrafter"/>
</dbReference>
<gene>
    <name evidence="9" type="ORF">SISNIDRAFT_481269</name>
</gene>
<dbReference type="PANTHER" id="PTHR11097:SF8">
    <property type="entry name" value="EXOSOME COMPLEX COMPONENT RRP42"/>
    <property type="match status" value="1"/>
</dbReference>
<dbReference type="GO" id="GO:0034475">
    <property type="term" value="P:U4 snRNA 3'-end processing"/>
    <property type="evidence" value="ECO:0007669"/>
    <property type="project" value="TreeGrafter"/>
</dbReference>
<sequence length="314" mass="34463">MSTSKSEQSYTAQGLISNPPLRSDGRSLLDYRPICMSTGVYPQANGSAKVECGGSEVVVGVMCEIDHEGNEDHSFSANGRIKCNVLCTPSAYPAHSPPALDDLSYDLSVILSDVYSDPGLLPSNLVVVPGRKSWTIHIDALVTADGGNLLDVLFLAVRAALWNCRVPSTKNIEYKGSSQLGNESAFVTQHRTSHAADFEIKDFWEDGESLANRETFPIAITLNLLSSIHFLDATHLESMAAQSRLIFIYSFSQSTLEGNPTIRGIKYFGEAMPLKNVHTHMPNAQNYARELYSSSQMQLGVEESSRRQGRVAWR</sequence>
<dbReference type="GO" id="GO:0034476">
    <property type="term" value="P:U5 snRNA 3'-end processing"/>
    <property type="evidence" value="ECO:0007669"/>
    <property type="project" value="TreeGrafter"/>
</dbReference>
<dbReference type="GO" id="GO:0000467">
    <property type="term" value="P:exonucleolytic trimming to generate mature 3'-end of 5.8S rRNA from tricistronic rRNA transcript (SSU-rRNA, 5.8S rRNA, LSU-rRNA)"/>
    <property type="evidence" value="ECO:0007669"/>
    <property type="project" value="TreeGrafter"/>
</dbReference>
<dbReference type="Pfam" id="PF01138">
    <property type="entry name" value="RNase_PH"/>
    <property type="match status" value="1"/>
</dbReference>
<protein>
    <recommendedName>
        <fullName evidence="6">Ribosomal RNA-processing protein 42</fullName>
    </recommendedName>
</protein>
<dbReference type="GO" id="GO:0035925">
    <property type="term" value="F:mRNA 3'-UTR AU-rich region binding"/>
    <property type="evidence" value="ECO:0007669"/>
    <property type="project" value="TreeGrafter"/>
</dbReference>
<proteinExistence type="inferred from homology"/>
<feature type="compositionally biased region" description="Polar residues" evidence="7">
    <location>
        <begin position="1"/>
        <end position="16"/>
    </location>
</feature>
<comment type="subcellular location">
    <subcellularLocation>
        <location evidence="1">Cytoplasm</location>
    </subcellularLocation>
    <subcellularLocation>
        <location evidence="2">Nucleus</location>
        <location evidence="2">Nucleolus</location>
    </subcellularLocation>
</comment>
<dbReference type="GO" id="GO:0071038">
    <property type="term" value="P:TRAMP-dependent tRNA surveillance pathway"/>
    <property type="evidence" value="ECO:0007669"/>
    <property type="project" value="TreeGrafter"/>
</dbReference>
<evidence type="ECO:0000256" key="5">
    <source>
        <dbReference type="ARBA" id="ARBA00022835"/>
    </source>
</evidence>
<evidence type="ECO:0000256" key="6">
    <source>
        <dbReference type="ARBA" id="ARBA00042523"/>
    </source>
</evidence>
<accession>A0A165A6J7</accession>
<evidence type="ECO:0000256" key="4">
    <source>
        <dbReference type="ARBA" id="ARBA00022490"/>
    </source>
</evidence>
<dbReference type="GO" id="GO:0000176">
    <property type="term" value="C:nuclear exosome (RNase complex)"/>
    <property type="evidence" value="ECO:0007669"/>
    <property type="project" value="TreeGrafter"/>
</dbReference>